<evidence type="ECO:0000313" key="1">
    <source>
        <dbReference type="EMBL" id="KAJ7034558.1"/>
    </source>
</evidence>
<dbReference type="InterPro" id="IPR032675">
    <property type="entry name" value="LRR_dom_sf"/>
</dbReference>
<name>A0AAD6SVF6_9AGAR</name>
<reference evidence="1" key="1">
    <citation type="submission" date="2023-03" db="EMBL/GenBank/DDBJ databases">
        <title>Massive genome expansion in bonnet fungi (Mycena s.s.) driven by repeated elements and novel gene families across ecological guilds.</title>
        <authorList>
            <consortium name="Lawrence Berkeley National Laboratory"/>
            <person name="Harder C.B."/>
            <person name="Miyauchi S."/>
            <person name="Viragh M."/>
            <person name="Kuo A."/>
            <person name="Thoen E."/>
            <person name="Andreopoulos B."/>
            <person name="Lu D."/>
            <person name="Skrede I."/>
            <person name="Drula E."/>
            <person name="Henrissat B."/>
            <person name="Morin E."/>
            <person name="Kohler A."/>
            <person name="Barry K."/>
            <person name="LaButti K."/>
            <person name="Morin E."/>
            <person name="Salamov A."/>
            <person name="Lipzen A."/>
            <person name="Mereny Z."/>
            <person name="Hegedus B."/>
            <person name="Baldrian P."/>
            <person name="Stursova M."/>
            <person name="Weitz H."/>
            <person name="Taylor A."/>
            <person name="Grigoriev I.V."/>
            <person name="Nagy L.G."/>
            <person name="Martin F."/>
            <person name="Kauserud H."/>
        </authorList>
    </citation>
    <scope>NUCLEOTIDE SEQUENCE</scope>
    <source>
        <strain evidence="1">CBHHK200</strain>
    </source>
</reference>
<evidence type="ECO:0008006" key="3">
    <source>
        <dbReference type="Google" id="ProtNLM"/>
    </source>
</evidence>
<dbReference type="SUPFAM" id="SSF52047">
    <property type="entry name" value="RNI-like"/>
    <property type="match status" value="1"/>
</dbReference>
<dbReference type="AlphaFoldDB" id="A0AAD6SVF6"/>
<proteinExistence type="predicted"/>
<dbReference type="Proteomes" id="UP001218188">
    <property type="component" value="Unassembled WGS sequence"/>
</dbReference>
<keyword evidence="2" id="KW-1185">Reference proteome</keyword>
<sequence>MDQRNFEQPIALRHDPKFVPLLRSGRIPSPQDRDNLKGLLKEVENGITRDENAICDLEYQVELLQHRVSVLEENKRLLKSLSAPIRQAPPEIIQQILELSVGVNHFGGTKPISPATRVASVCAQWRSIAQATPCIWARFLVEIPSGDPRKQESLVKSIERHLAFARDAELEIDLRAVKRIVVDDKILGLFAARATRWRSATFKLGYLTNGAQEILNTTLDHLPSLKSLHIYCPPGSNTDIQVEFFKCCPALRQLSLSKFNPQAMTTIPWAQLTSINFAPVDARDIDNVLEVCPRLVSVSLRVETASGLETNGPTLVPRTHQMHSLRIESTSASSAYNAHPGVFSICTALTLPHLESLVVGSNMIRKYVASDESRHEAGKWPQTAVVEMLTRSKCKLKTLRLKGVPLDTTEVLQLLRLAPHAVEVSLHECRTRDPELLSDQRSWVVFDDVGANHFITKDLLLELCAQKPAQSTNPTLSELYVPLLPRLRRFHLKVNSGFDMDTYMRMVRSRWPEPGVEIDSNVSRLAAISLAVMCHNDDYGHWDSKPLLAMKKEGLLIKYDDGGEEFYDYHDQVKSYDDSDSEYYLVQL</sequence>
<gene>
    <name evidence="1" type="ORF">C8F04DRAFT_1395375</name>
</gene>
<dbReference type="Gene3D" id="3.80.10.10">
    <property type="entry name" value="Ribonuclease Inhibitor"/>
    <property type="match status" value="1"/>
</dbReference>
<organism evidence="1 2">
    <name type="scientific">Mycena alexandri</name>
    <dbReference type="NCBI Taxonomy" id="1745969"/>
    <lineage>
        <taxon>Eukaryota</taxon>
        <taxon>Fungi</taxon>
        <taxon>Dikarya</taxon>
        <taxon>Basidiomycota</taxon>
        <taxon>Agaricomycotina</taxon>
        <taxon>Agaricomycetes</taxon>
        <taxon>Agaricomycetidae</taxon>
        <taxon>Agaricales</taxon>
        <taxon>Marasmiineae</taxon>
        <taxon>Mycenaceae</taxon>
        <taxon>Mycena</taxon>
    </lineage>
</organism>
<evidence type="ECO:0000313" key="2">
    <source>
        <dbReference type="Proteomes" id="UP001218188"/>
    </source>
</evidence>
<protein>
    <recommendedName>
        <fullName evidence="3">F-box domain-containing protein</fullName>
    </recommendedName>
</protein>
<accession>A0AAD6SVF6</accession>
<comment type="caution">
    <text evidence="1">The sequence shown here is derived from an EMBL/GenBank/DDBJ whole genome shotgun (WGS) entry which is preliminary data.</text>
</comment>
<dbReference type="PANTHER" id="PTHR38926">
    <property type="entry name" value="F-BOX DOMAIN CONTAINING PROTEIN, EXPRESSED"/>
    <property type="match status" value="1"/>
</dbReference>
<dbReference type="EMBL" id="JARJCM010000056">
    <property type="protein sequence ID" value="KAJ7034558.1"/>
    <property type="molecule type" value="Genomic_DNA"/>
</dbReference>
<dbReference type="PANTHER" id="PTHR38926:SF5">
    <property type="entry name" value="F-BOX AND LEUCINE-RICH REPEAT PROTEIN 6"/>
    <property type="match status" value="1"/>
</dbReference>